<dbReference type="PANTHER" id="PTHR33928">
    <property type="entry name" value="POLYGALACTURONASE QRT3"/>
    <property type="match status" value="1"/>
</dbReference>
<dbReference type="EMBL" id="JARPOI010000011">
    <property type="protein sequence ID" value="KAJ9168529.1"/>
    <property type="molecule type" value="Genomic_DNA"/>
</dbReference>
<keyword evidence="5" id="KW-1185">Reference proteome</keyword>
<dbReference type="SUPFAM" id="SSF51126">
    <property type="entry name" value="Pectin lyase-like"/>
    <property type="match status" value="1"/>
</dbReference>
<keyword evidence="3" id="KW-0732">Signal</keyword>
<dbReference type="Proteomes" id="UP001174677">
    <property type="component" value="Chromosome 11"/>
</dbReference>
<accession>A0ABQ9LKQ4</accession>
<dbReference type="Gene3D" id="2.160.20.10">
    <property type="entry name" value="Single-stranded right-handed beta-helix, Pectin lyase-like"/>
    <property type="match status" value="1"/>
</dbReference>
<dbReference type="InterPro" id="IPR012334">
    <property type="entry name" value="Pectin_lyas_fold"/>
</dbReference>
<evidence type="ECO:0008006" key="6">
    <source>
        <dbReference type="Google" id="ProtNLM"/>
    </source>
</evidence>
<proteinExistence type="predicted"/>
<feature type="chain" id="PRO_5045562415" description="Pectate lyase superfamily protein domain-containing protein" evidence="3">
    <location>
        <begin position="28"/>
        <end position="179"/>
    </location>
</feature>
<feature type="signal peptide" evidence="3">
    <location>
        <begin position="1"/>
        <end position="27"/>
    </location>
</feature>
<evidence type="ECO:0000256" key="3">
    <source>
        <dbReference type="SAM" id="SignalP"/>
    </source>
</evidence>
<keyword evidence="2" id="KW-0134">Cell wall</keyword>
<organism evidence="4 5">
    <name type="scientific">Hevea brasiliensis</name>
    <name type="common">Para rubber tree</name>
    <name type="synonym">Siphonia brasiliensis</name>
    <dbReference type="NCBI Taxonomy" id="3981"/>
    <lineage>
        <taxon>Eukaryota</taxon>
        <taxon>Viridiplantae</taxon>
        <taxon>Streptophyta</taxon>
        <taxon>Embryophyta</taxon>
        <taxon>Tracheophyta</taxon>
        <taxon>Spermatophyta</taxon>
        <taxon>Magnoliopsida</taxon>
        <taxon>eudicotyledons</taxon>
        <taxon>Gunneridae</taxon>
        <taxon>Pentapetalae</taxon>
        <taxon>rosids</taxon>
        <taxon>fabids</taxon>
        <taxon>Malpighiales</taxon>
        <taxon>Euphorbiaceae</taxon>
        <taxon>Crotonoideae</taxon>
        <taxon>Micrandreae</taxon>
        <taxon>Hevea</taxon>
    </lineage>
</organism>
<comment type="caution">
    <text evidence="4">The sequence shown here is derived from an EMBL/GenBank/DDBJ whole genome shotgun (WGS) entry which is preliminary data.</text>
</comment>
<reference evidence="4" key="1">
    <citation type="journal article" date="2023" name="Plant Biotechnol. J.">
        <title>Chromosome-level wild Hevea brasiliensis genome provides new tools for genomic-assisted breeding and valuable loci to elevate rubber yield.</title>
        <authorList>
            <person name="Cheng H."/>
            <person name="Song X."/>
            <person name="Hu Y."/>
            <person name="Wu T."/>
            <person name="Yang Q."/>
            <person name="An Z."/>
            <person name="Feng S."/>
            <person name="Deng Z."/>
            <person name="Wu W."/>
            <person name="Zeng X."/>
            <person name="Tu M."/>
            <person name="Wang X."/>
            <person name="Huang H."/>
        </authorList>
    </citation>
    <scope>NUCLEOTIDE SEQUENCE</scope>
    <source>
        <strain evidence="4">MT/VB/25A 57/8</strain>
    </source>
</reference>
<gene>
    <name evidence="4" type="ORF">P3X46_020039</name>
</gene>
<dbReference type="InterPro" id="IPR011050">
    <property type="entry name" value="Pectin_lyase_fold/virulence"/>
</dbReference>
<evidence type="ECO:0000313" key="4">
    <source>
        <dbReference type="EMBL" id="KAJ9168529.1"/>
    </source>
</evidence>
<evidence type="ECO:0000256" key="1">
    <source>
        <dbReference type="ARBA" id="ARBA00004191"/>
    </source>
</evidence>
<evidence type="ECO:0000313" key="5">
    <source>
        <dbReference type="Proteomes" id="UP001174677"/>
    </source>
</evidence>
<name>A0ABQ9LKQ4_HEVBR</name>
<keyword evidence="2" id="KW-0964">Secreted</keyword>
<protein>
    <recommendedName>
        <fullName evidence="6">Pectate lyase superfamily protein domain-containing protein</fullName>
    </recommendedName>
</protein>
<evidence type="ECO:0000256" key="2">
    <source>
        <dbReference type="ARBA" id="ARBA00022512"/>
    </source>
</evidence>
<dbReference type="PANTHER" id="PTHR33928:SF2">
    <property type="entry name" value="PECTATE LYASE SUPERFAMILY PROTEIN DOMAIN-CONTAINING PROTEIN-RELATED"/>
    <property type="match status" value="1"/>
</dbReference>
<comment type="subcellular location">
    <subcellularLocation>
        <location evidence="1">Secreted</location>
        <location evidence="1">Cell wall</location>
    </subcellularLocation>
</comment>
<dbReference type="InterPro" id="IPR039279">
    <property type="entry name" value="QRT3-like"/>
</dbReference>
<sequence length="179" mass="19673">MLKFEKKMKTLVALCTISLLLVQEAICSAMRQQMLTQFQAKLQEMAVTKPPFPFSSPKKDGRVFYPIGYGADPTGAQDSSDAILKALGDALKVQNGSELLPGINDLGGVVIDFQGGNYKISKPIRFPAAAAGNLVVSRDSLLPPPSRHSDRCQVCHRKIFLRLTCFLPRRLFIHACVIL</sequence>